<feature type="compositionally biased region" description="Acidic residues" evidence="1">
    <location>
        <begin position="62"/>
        <end position="75"/>
    </location>
</feature>
<protein>
    <submittedName>
        <fullName evidence="2">Uncharacterized protein</fullName>
    </submittedName>
</protein>
<dbReference type="OrthoDB" id="3995118at2759"/>
<sequence length="124" mass="13267">MITVKAKRQGLTVFVSVPAGSGVGELKQRLTEMVNSAGGLQLNGEPVGLSQTDVDVPVPSFEEGEEAAESEEAEEGREKVTAEGLRIAVLDDEVREVDELELHDGLAVAFAWGEEEFSVAQPQE</sequence>
<dbReference type="Proteomes" id="UP000788993">
    <property type="component" value="Unassembled WGS sequence"/>
</dbReference>
<dbReference type="RefSeq" id="XP_018210199.1">
    <property type="nucleotide sequence ID" value="XM_018357647.1"/>
</dbReference>
<organism evidence="2 3">
    <name type="scientific">Ogataea polymorpha</name>
    <dbReference type="NCBI Taxonomy" id="460523"/>
    <lineage>
        <taxon>Eukaryota</taxon>
        <taxon>Fungi</taxon>
        <taxon>Dikarya</taxon>
        <taxon>Ascomycota</taxon>
        <taxon>Saccharomycotina</taxon>
        <taxon>Pichiomycetes</taxon>
        <taxon>Pichiales</taxon>
        <taxon>Pichiaceae</taxon>
        <taxon>Ogataea</taxon>
    </lineage>
</organism>
<accession>A0A1B7SFJ3</accession>
<proteinExistence type="predicted"/>
<reference evidence="2" key="1">
    <citation type="journal article" date="2021" name="Open Biol.">
        <title>Shared evolutionary footprints suggest mitochondrial oxidative damage underlies multiple complex I losses in fungi.</title>
        <authorList>
            <person name="Schikora-Tamarit M.A."/>
            <person name="Marcet-Houben M."/>
            <person name="Nosek J."/>
            <person name="Gabaldon T."/>
        </authorList>
    </citation>
    <scope>NUCLEOTIDE SEQUENCE</scope>
    <source>
        <strain evidence="2">NCAIM Y.01608</strain>
    </source>
</reference>
<reference evidence="2" key="2">
    <citation type="submission" date="2021-01" db="EMBL/GenBank/DDBJ databases">
        <authorList>
            <person name="Schikora-Tamarit M.A."/>
        </authorList>
    </citation>
    <scope>NUCLEOTIDE SEQUENCE</scope>
    <source>
        <strain evidence="2">NCAIM Y.01608</strain>
    </source>
</reference>
<feature type="region of interest" description="Disordered" evidence="1">
    <location>
        <begin position="61"/>
        <end position="80"/>
    </location>
</feature>
<comment type="caution">
    <text evidence="2">The sequence shown here is derived from an EMBL/GenBank/DDBJ whole genome shotgun (WGS) entry which is preliminary data.</text>
</comment>
<evidence type="ECO:0000313" key="2">
    <source>
        <dbReference type="EMBL" id="KAH3665250.1"/>
    </source>
</evidence>
<gene>
    <name evidence="2" type="ORF">OGATHE_004065</name>
</gene>
<dbReference type="EMBL" id="JAEUBD010001178">
    <property type="protein sequence ID" value="KAH3665250.1"/>
    <property type="molecule type" value="Genomic_DNA"/>
</dbReference>
<evidence type="ECO:0000313" key="3">
    <source>
        <dbReference type="Proteomes" id="UP000788993"/>
    </source>
</evidence>
<dbReference type="AlphaFoldDB" id="A0A1B7SFJ3"/>
<evidence type="ECO:0000256" key="1">
    <source>
        <dbReference type="SAM" id="MobiDB-lite"/>
    </source>
</evidence>
<keyword evidence="3" id="KW-1185">Reference proteome</keyword>
<name>A0A1B7SFJ3_9ASCO</name>